<dbReference type="RefSeq" id="XP_001212582.1">
    <property type="nucleotide sequence ID" value="XM_001212582.1"/>
</dbReference>
<accession>Q0CSD0</accession>
<dbReference type="Pfam" id="PF11951">
    <property type="entry name" value="Fungal_trans_2"/>
    <property type="match status" value="1"/>
</dbReference>
<dbReference type="InterPro" id="IPR021858">
    <property type="entry name" value="Fun_TF"/>
</dbReference>
<dbReference type="eggNOG" id="ENOG502SVCF">
    <property type="taxonomic scope" value="Eukaryota"/>
</dbReference>
<dbReference type="InterPro" id="IPR053157">
    <property type="entry name" value="Sterol_Uptake_Regulator"/>
</dbReference>
<name>Q0CSD0_ASPTN</name>
<dbReference type="AlphaFoldDB" id="Q0CSD0"/>
<gene>
    <name evidence="1" type="ORF">ATEG_03404</name>
</gene>
<dbReference type="VEuPathDB" id="FungiDB:ATEG_03404"/>
<sequence length="293" mass="33657">MLHIELFHNLYTQTRETFQPARSAPWLEDIVSRSITTPYLVHQLLAFSALHMSTSRPNRQEFYRYYAARLQTQALSTFKETNLAVTHETCVPLFLFATVLGIHMLCDTLIYRENGDFHAFLKRFVDFFRLYRGARTILGEAWFMIEDTPLAPSLNLGKVTFTFDGHLSGGCAKLLDLVISANLGADLTDTYRQAIESLQMCFNVAEGSDERYARINGVTVWPILLKSEFGELLEQGRPEALVILAHYAILLHRFRDSWLFGDSGVYVIVEAGKCLGSEWEEWLRWPNEVLRFS</sequence>
<dbReference type="GeneID" id="4318073"/>
<dbReference type="STRING" id="341663.Q0CSD0"/>
<reference evidence="2" key="1">
    <citation type="submission" date="2005-09" db="EMBL/GenBank/DDBJ databases">
        <title>Annotation of the Aspergillus terreus NIH2624 genome.</title>
        <authorList>
            <person name="Birren B.W."/>
            <person name="Lander E.S."/>
            <person name="Galagan J.E."/>
            <person name="Nusbaum C."/>
            <person name="Devon K."/>
            <person name="Henn M."/>
            <person name="Ma L.-J."/>
            <person name="Jaffe D.B."/>
            <person name="Butler J."/>
            <person name="Alvarez P."/>
            <person name="Gnerre S."/>
            <person name="Grabherr M."/>
            <person name="Kleber M."/>
            <person name="Mauceli E.W."/>
            <person name="Brockman W."/>
            <person name="Rounsley S."/>
            <person name="Young S.K."/>
            <person name="LaButti K."/>
            <person name="Pushparaj V."/>
            <person name="DeCaprio D."/>
            <person name="Crawford M."/>
            <person name="Koehrsen M."/>
            <person name="Engels R."/>
            <person name="Montgomery P."/>
            <person name="Pearson M."/>
            <person name="Howarth C."/>
            <person name="Larson L."/>
            <person name="Luoma S."/>
            <person name="White J."/>
            <person name="Alvarado L."/>
            <person name="Kodira C.D."/>
            <person name="Zeng Q."/>
            <person name="Oleary S."/>
            <person name="Yandava C."/>
            <person name="Denning D.W."/>
            <person name="Nierman W.C."/>
            <person name="Milne T."/>
            <person name="Madden K."/>
        </authorList>
    </citation>
    <scope>NUCLEOTIDE SEQUENCE [LARGE SCALE GENOMIC DNA]</scope>
    <source>
        <strain evidence="2">NIH 2624 / FGSC A1156</strain>
    </source>
</reference>
<dbReference type="PANTHER" id="PTHR47784:SF4">
    <property type="entry name" value="ZN(II)2CYS6 TRANSCRIPTION FACTOR (EUROFUNG)"/>
    <property type="match status" value="1"/>
</dbReference>
<dbReference type="GO" id="GO:0001228">
    <property type="term" value="F:DNA-binding transcription activator activity, RNA polymerase II-specific"/>
    <property type="evidence" value="ECO:0007669"/>
    <property type="project" value="TreeGrafter"/>
</dbReference>
<dbReference type="EMBL" id="CH476597">
    <property type="protein sequence ID" value="EAU36678.1"/>
    <property type="molecule type" value="Genomic_DNA"/>
</dbReference>
<evidence type="ECO:0000313" key="1">
    <source>
        <dbReference type="EMBL" id="EAU36678.1"/>
    </source>
</evidence>
<dbReference type="OMA" id="ERICEYG"/>
<protein>
    <submittedName>
        <fullName evidence="1">Uncharacterized protein</fullName>
    </submittedName>
</protein>
<dbReference type="HOGENOM" id="CLU_024934_2_1_1"/>
<dbReference type="Proteomes" id="UP000007963">
    <property type="component" value="Unassembled WGS sequence"/>
</dbReference>
<proteinExistence type="predicted"/>
<dbReference type="PANTHER" id="PTHR47784">
    <property type="entry name" value="STEROL UPTAKE CONTROL PROTEIN 2"/>
    <property type="match status" value="1"/>
</dbReference>
<dbReference type="OrthoDB" id="4937900at2759"/>
<evidence type="ECO:0000313" key="2">
    <source>
        <dbReference type="Proteomes" id="UP000007963"/>
    </source>
</evidence>
<organism evidence="1 2">
    <name type="scientific">Aspergillus terreus (strain NIH 2624 / FGSC A1156)</name>
    <dbReference type="NCBI Taxonomy" id="341663"/>
    <lineage>
        <taxon>Eukaryota</taxon>
        <taxon>Fungi</taxon>
        <taxon>Dikarya</taxon>
        <taxon>Ascomycota</taxon>
        <taxon>Pezizomycotina</taxon>
        <taxon>Eurotiomycetes</taxon>
        <taxon>Eurotiomycetidae</taxon>
        <taxon>Eurotiales</taxon>
        <taxon>Aspergillaceae</taxon>
        <taxon>Aspergillus</taxon>
        <taxon>Aspergillus subgen. Circumdati</taxon>
    </lineage>
</organism>